<dbReference type="Proteomes" id="UP000177745">
    <property type="component" value="Unassembled WGS sequence"/>
</dbReference>
<feature type="domain" description="CN hydrolase" evidence="9">
    <location>
        <begin position="209"/>
        <end position="459"/>
    </location>
</feature>
<evidence type="ECO:0000256" key="7">
    <source>
        <dbReference type="ARBA" id="ARBA00023315"/>
    </source>
</evidence>
<comment type="subcellular location">
    <subcellularLocation>
        <location evidence="1">Cell membrane</location>
        <topology evidence="1">Multi-pass membrane protein</topology>
    </subcellularLocation>
</comment>
<keyword evidence="5 8" id="KW-1133">Transmembrane helix</keyword>
<dbReference type="InterPro" id="IPR003010">
    <property type="entry name" value="C-N_Hydrolase"/>
</dbReference>
<evidence type="ECO:0000313" key="11">
    <source>
        <dbReference type="Proteomes" id="UP000177745"/>
    </source>
</evidence>
<dbReference type="GO" id="GO:0042158">
    <property type="term" value="P:lipoprotein biosynthetic process"/>
    <property type="evidence" value="ECO:0007669"/>
    <property type="project" value="InterPro"/>
</dbReference>
<dbReference type="InterPro" id="IPR036526">
    <property type="entry name" value="C-N_Hydrolase_sf"/>
</dbReference>
<feature type="transmembrane region" description="Helical" evidence="8">
    <location>
        <begin position="90"/>
        <end position="116"/>
    </location>
</feature>
<keyword evidence="3" id="KW-0808">Transferase</keyword>
<reference evidence="10 11" key="1">
    <citation type="journal article" date="2016" name="Nat. Commun.">
        <title>Thousands of microbial genomes shed light on interconnected biogeochemical processes in an aquifer system.</title>
        <authorList>
            <person name="Anantharaman K."/>
            <person name="Brown C.T."/>
            <person name="Hug L.A."/>
            <person name="Sharon I."/>
            <person name="Castelle C.J."/>
            <person name="Probst A.J."/>
            <person name="Thomas B.C."/>
            <person name="Singh A."/>
            <person name="Wilkins M.J."/>
            <person name="Karaoz U."/>
            <person name="Brodie E.L."/>
            <person name="Williams K.H."/>
            <person name="Hubbard S.S."/>
            <person name="Banfield J.F."/>
        </authorList>
    </citation>
    <scope>NUCLEOTIDE SEQUENCE [LARGE SCALE GENOMIC DNA]</scope>
</reference>
<dbReference type="GO" id="GO:0016410">
    <property type="term" value="F:N-acyltransferase activity"/>
    <property type="evidence" value="ECO:0007669"/>
    <property type="project" value="InterPro"/>
</dbReference>
<evidence type="ECO:0000256" key="5">
    <source>
        <dbReference type="ARBA" id="ARBA00022989"/>
    </source>
</evidence>
<name>A0A1F8HAS8_9BACT</name>
<dbReference type="PANTHER" id="PTHR38686:SF1">
    <property type="entry name" value="APOLIPOPROTEIN N-ACYLTRANSFERASE"/>
    <property type="match status" value="1"/>
</dbReference>
<evidence type="ECO:0000256" key="3">
    <source>
        <dbReference type="ARBA" id="ARBA00022679"/>
    </source>
</evidence>
<dbReference type="PANTHER" id="PTHR38686">
    <property type="entry name" value="APOLIPOPROTEIN N-ACYLTRANSFERASE"/>
    <property type="match status" value="1"/>
</dbReference>
<dbReference type="InterPro" id="IPR004563">
    <property type="entry name" value="Apolipo_AcylTrfase"/>
</dbReference>
<feature type="transmembrane region" description="Helical" evidence="8">
    <location>
        <begin position="20"/>
        <end position="38"/>
    </location>
</feature>
<gene>
    <name evidence="10" type="ORF">A3G51_01515</name>
</gene>
<evidence type="ECO:0000313" key="10">
    <source>
        <dbReference type="EMBL" id="OGN34029.1"/>
    </source>
</evidence>
<keyword evidence="2" id="KW-1003">Cell membrane</keyword>
<comment type="caution">
    <text evidence="10">The sequence shown here is derived from an EMBL/GenBank/DDBJ whole genome shotgun (WGS) entry which is preliminary data.</text>
</comment>
<evidence type="ECO:0000259" key="9">
    <source>
        <dbReference type="PROSITE" id="PS50263"/>
    </source>
</evidence>
<proteinExistence type="predicted"/>
<dbReference type="EMBL" id="MGKY01000007">
    <property type="protein sequence ID" value="OGN34029.1"/>
    <property type="molecule type" value="Genomic_DNA"/>
</dbReference>
<dbReference type="Gene3D" id="3.60.110.10">
    <property type="entry name" value="Carbon-nitrogen hydrolase"/>
    <property type="match status" value="1"/>
</dbReference>
<protein>
    <recommendedName>
        <fullName evidence="9">CN hydrolase domain-containing protein</fullName>
    </recommendedName>
</protein>
<evidence type="ECO:0000256" key="2">
    <source>
        <dbReference type="ARBA" id="ARBA00022475"/>
    </source>
</evidence>
<feature type="transmembrane region" description="Helical" evidence="8">
    <location>
        <begin position="58"/>
        <end position="81"/>
    </location>
</feature>
<keyword evidence="6 8" id="KW-0472">Membrane</keyword>
<dbReference type="PROSITE" id="PS50263">
    <property type="entry name" value="CN_HYDROLASE"/>
    <property type="match status" value="1"/>
</dbReference>
<accession>A0A1F8HAS8</accession>
<keyword evidence="4 8" id="KW-0812">Transmembrane</keyword>
<sequence length="495" mass="55684">MDRVIKIYGKIARLRPSGFWPGFIVGLIYFSYIFRWYWPLYPLTNFGIESNVLSVVFILFMFSLSIAGTALFWGLFSFFILKATKKSSTFWIPLIAAGTFVFAEYAKAWGFGLLWLGNGSLLGPHWTLGNPAYLFVSWPFILRISSVWGIYGIDFLLIWTISIVYLLATGKYTASSRIFLLNLGLIIFIFFITIGLSTKSNEILTPNTIKISLIQTDDPAKFKFSADEVLDNYAKKIRMLKETAGAVDGGIVIFPESSNFSKTLLSFLDNNSAKNYFNRLSDKEFVIIDHNILQDQEGYKSKTLFINSKNGVSGFYDKQLLTPAGEYLPYILKLFFFALRKSVPIGENYELKAGTHSELLNYDNLPIKILVCSDVVSPGISSKNQYGLLVFLQNLSGFKGSKTIESQFLSMLRFRAAENGKYAVLASNFARSYVIDNSGNIVKSTDSSGYQILTADVVPNKERTWYNKLGDLPILLLSLAIFGLGLKNLRNAKQD</sequence>
<evidence type="ECO:0000256" key="1">
    <source>
        <dbReference type="ARBA" id="ARBA00004651"/>
    </source>
</evidence>
<dbReference type="SUPFAM" id="SSF56317">
    <property type="entry name" value="Carbon-nitrogen hydrolase"/>
    <property type="match status" value="1"/>
</dbReference>
<organism evidence="10 11">
    <name type="scientific">Candidatus Yanofskybacteria bacterium RIFCSPLOWO2_12_FULL_43_11b</name>
    <dbReference type="NCBI Taxonomy" id="1802710"/>
    <lineage>
        <taxon>Bacteria</taxon>
        <taxon>Candidatus Yanofskyibacteriota</taxon>
    </lineage>
</organism>
<feature type="transmembrane region" description="Helical" evidence="8">
    <location>
        <begin position="136"/>
        <end position="167"/>
    </location>
</feature>
<dbReference type="AlphaFoldDB" id="A0A1F8HAS8"/>
<evidence type="ECO:0000256" key="8">
    <source>
        <dbReference type="SAM" id="Phobius"/>
    </source>
</evidence>
<evidence type="ECO:0000256" key="4">
    <source>
        <dbReference type="ARBA" id="ARBA00022692"/>
    </source>
</evidence>
<keyword evidence="7" id="KW-0012">Acyltransferase</keyword>
<evidence type="ECO:0000256" key="6">
    <source>
        <dbReference type="ARBA" id="ARBA00023136"/>
    </source>
</evidence>
<feature type="transmembrane region" description="Helical" evidence="8">
    <location>
        <begin position="179"/>
        <end position="197"/>
    </location>
</feature>
<dbReference type="GO" id="GO:0005886">
    <property type="term" value="C:plasma membrane"/>
    <property type="evidence" value="ECO:0007669"/>
    <property type="project" value="UniProtKB-SubCell"/>
</dbReference>